<feature type="region of interest" description="Disordered" evidence="1">
    <location>
        <begin position="13"/>
        <end position="41"/>
    </location>
</feature>
<feature type="domain" description="Sulfatase N-terminal" evidence="3">
    <location>
        <begin position="355"/>
        <end position="528"/>
    </location>
</feature>
<dbReference type="SUPFAM" id="SSF53649">
    <property type="entry name" value="Alkaline phosphatase-like"/>
    <property type="match status" value="1"/>
</dbReference>
<feature type="transmembrane region" description="Helical" evidence="2">
    <location>
        <begin position="167"/>
        <end position="190"/>
    </location>
</feature>
<dbReference type="Proteomes" id="UP000647172">
    <property type="component" value="Unassembled WGS sequence"/>
</dbReference>
<evidence type="ECO:0000313" key="5">
    <source>
        <dbReference type="Proteomes" id="UP000647172"/>
    </source>
</evidence>
<name>A0A919JWU0_9ACTN</name>
<evidence type="ECO:0000256" key="1">
    <source>
        <dbReference type="SAM" id="MobiDB-lite"/>
    </source>
</evidence>
<protein>
    <recommendedName>
        <fullName evidence="3">Sulfatase N-terminal domain-containing protein</fullName>
    </recommendedName>
</protein>
<dbReference type="InterPro" id="IPR000917">
    <property type="entry name" value="Sulfatase_N"/>
</dbReference>
<sequence length="600" mass="65147">MSGSVREALAVRFRRAPQPEAPETTAPAATAEPEATAGAEPIEAEPAGQRGRLRQVAGHALTVSAVLLVFAALILPNVLSRLERPGTYLRLPIEGFVAIGLVLLLPGRWKRIAAGILGAGLALITIEKITDMGFHATLSRPFDPVLDWVLLDDAQSFLEDSAGRAGAIGALIGVIVLVLAVLTLLSLAAIRITKVADRHRRAGYGTALTGTAVWVVLLLLGAQTFNSIPVAARSSATYVWDRAGMVKAGLRDEKAFERLAATDAFAGTPGDQLLTGLRGKDVMVFFVESYGRSAIEDPVLNPGTTEVLAEGTATLKKAGYVTRSGWLGSPTAGGGSWLAHSTLLSGLWIDKQNRYRNLTSSNRLTLTSAFKRAGFDTMSVMPGATRAWPEGNFYGYDKVYDSRNTGYQGPAFSWAPQPDQYTLSWFQKNVHGPAHDPMFVEMPLVSSHTPWAPLPQFIDWDDVGDGSVYKQIQQDGKKVKAVWRDPVKLRHEYARSIQYTLTTLVSWLELYGDQNTVMVFLGDHQPSPMVVGDGASRDVPITILAKDRGVMARTADWGWTDGIKPDPKAPVWKMDEFRDRFLTTFGPSGDVSRVLAPPKR</sequence>
<feature type="compositionally biased region" description="Low complexity" evidence="1">
    <location>
        <begin position="16"/>
        <end position="41"/>
    </location>
</feature>
<evidence type="ECO:0000259" key="3">
    <source>
        <dbReference type="Pfam" id="PF00884"/>
    </source>
</evidence>
<dbReference type="InterPro" id="IPR017850">
    <property type="entry name" value="Alkaline_phosphatase_core_sf"/>
</dbReference>
<keyword evidence="2" id="KW-0472">Membrane</keyword>
<organism evidence="4 5">
    <name type="scientific">Actinoplanes nipponensis</name>
    <dbReference type="NCBI Taxonomy" id="135950"/>
    <lineage>
        <taxon>Bacteria</taxon>
        <taxon>Bacillati</taxon>
        <taxon>Actinomycetota</taxon>
        <taxon>Actinomycetes</taxon>
        <taxon>Micromonosporales</taxon>
        <taxon>Micromonosporaceae</taxon>
        <taxon>Actinoplanes</taxon>
    </lineage>
</organism>
<evidence type="ECO:0000313" key="4">
    <source>
        <dbReference type="EMBL" id="GIE54459.1"/>
    </source>
</evidence>
<gene>
    <name evidence="4" type="ORF">Ani05nite_79930</name>
</gene>
<evidence type="ECO:0000256" key="2">
    <source>
        <dbReference type="SAM" id="Phobius"/>
    </source>
</evidence>
<feature type="transmembrane region" description="Helical" evidence="2">
    <location>
        <begin position="87"/>
        <end position="105"/>
    </location>
</feature>
<feature type="transmembrane region" description="Helical" evidence="2">
    <location>
        <begin position="112"/>
        <end position="130"/>
    </location>
</feature>
<keyword evidence="2" id="KW-1133">Transmembrane helix</keyword>
<feature type="transmembrane region" description="Helical" evidence="2">
    <location>
        <begin position="202"/>
        <end position="222"/>
    </location>
</feature>
<dbReference type="Pfam" id="PF00884">
    <property type="entry name" value="Sulfatase"/>
    <property type="match status" value="1"/>
</dbReference>
<dbReference type="Gene3D" id="3.40.720.10">
    <property type="entry name" value="Alkaline Phosphatase, subunit A"/>
    <property type="match status" value="1"/>
</dbReference>
<dbReference type="RefSeq" id="WP_239131094.1">
    <property type="nucleotide sequence ID" value="NZ_BAAAYJ010000108.1"/>
</dbReference>
<reference evidence="4" key="1">
    <citation type="submission" date="2021-01" db="EMBL/GenBank/DDBJ databases">
        <title>Whole genome shotgun sequence of Actinoplanes nipponensis NBRC 14063.</title>
        <authorList>
            <person name="Komaki H."/>
            <person name="Tamura T."/>
        </authorList>
    </citation>
    <scope>NUCLEOTIDE SEQUENCE</scope>
    <source>
        <strain evidence="4">NBRC 14063</strain>
    </source>
</reference>
<feature type="transmembrane region" description="Helical" evidence="2">
    <location>
        <begin position="56"/>
        <end position="75"/>
    </location>
</feature>
<proteinExistence type="predicted"/>
<accession>A0A919JWU0</accession>
<comment type="caution">
    <text evidence="4">The sequence shown here is derived from an EMBL/GenBank/DDBJ whole genome shotgun (WGS) entry which is preliminary data.</text>
</comment>
<keyword evidence="5" id="KW-1185">Reference proteome</keyword>
<dbReference type="EMBL" id="BOMQ01000103">
    <property type="protein sequence ID" value="GIE54459.1"/>
    <property type="molecule type" value="Genomic_DNA"/>
</dbReference>
<keyword evidence="2" id="KW-0812">Transmembrane</keyword>
<dbReference type="AlphaFoldDB" id="A0A919JWU0"/>